<proteinExistence type="predicted"/>
<evidence type="ECO:0000313" key="1">
    <source>
        <dbReference type="EMBL" id="KAJ0097404.1"/>
    </source>
</evidence>
<comment type="caution">
    <text evidence="1">The sequence shown here is derived from an EMBL/GenBank/DDBJ whole genome shotgun (WGS) entry which is preliminary data.</text>
</comment>
<reference evidence="2" key="1">
    <citation type="journal article" date="2023" name="G3 (Bethesda)">
        <title>Genome assembly and association tests identify interacting loci associated with vigor, precocity, and sex in interspecific pistachio rootstocks.</title>
        <authorList>
            <person name="Palmer W."/>
            <person name="Jacygrad E."/>
            <person name="Sagayaradj S."/>
            <person name="Cavanaugh K."/>
            <person name="Han R."/>
            <person name="Bertier L."/>
            <person name="Beede B."/>
            <person name="Kafkas S."/>
            <person name="Golino D."/>
            <person name="Preece J."/>
            <person name="Michelmore R."/>
        </authorList>
    </citation>
    <scope>NUCLEOTIDE SEQUENCE [LARGE SCALE GENOMIC DNA]</scope>
</reference>
<evidence type="ECO:0000313" key="2">
    <source>
        <dbReference type="Proteomes" id="UP001164250"/>
    </source>
</evidence>
<organism evidence="1 2">
    <name type="scientific">Pistacia atlantica</name>
    <dbReference type="NCBI Taxonomy" id="434234"/>
    <lineage>
        <taxon>Eukaryota</taxon>
        <taxon>Viridiplantae</taxon>
        <taxon>Streptophyta</taxon>
        <taxon>Embryophyta</taxon>
        <taxon>Tracheophyta</taxon>
        <taxon>Spermatophyta</taxon>
        <taxon>Magnoliopsida</taxon>
        <taxon>eudicotyledons</taxon>
        <taxon>Gunneridae</taxon>
        <taxon>Pentapetalae</taxon>
        <taxon>rosids</taxon>
        <taxon>malvids</taxon>
        <taxon>Sapindales</taxon>
        <taxon>Anacardiaceae</taxon>
        <taxon>Pistacia</taxon>
    </lineage>
</organism>
<protein>
    <submittedName>
        <fullName evidence="1">Uncharacterized protein</fullName>
    </submittedName>
</protein>
<gene>
    <name evidence="1" type="ORF">Patl1_29197</name>
</gene>
<keyword evidence="2" id="KW-1185">Reference proteome</keyword>
<name>A0ACC1BEN2_9ROSI</name>
<dbReference type="EMBL" id="CM047901">
    <property type="protein sequence ID" value="KAJ0097404.1"/>
    <property type="molecule type" value="Genomic_DNA"/>
</dbReference>
<sequence length="205" mass="21964">MPSSQTASLLKVRNLTEKASPSIVTVAVLTKASATLLKVGFDLAPFVEVTRYQITCMLSGGAAESLMRNFPPANGARVVYLGCFLRSCASCGNQIASDATAFLTTLSGLLADLQVATPKINGFFAASKRAINGQSSSNKFMPLLNVLKALVQVGAKNACNWRMAMLKLKDVLLLRLVGLLIWDVSLCIPILHSLLITRLLILRPS</sequence>
<dbReference type="Proteomes" id="UP001164250">
    <property type="component" value="Chromosome 5"/>
</dbReference>
<accession>A0ACC1BEN2</accession>